<evidence type="ECO:0000313" key="2">
    <source>
        <dbReference type="EMBL" id="TDE10665.1"/>
    </source>
</evidence>
<dbReference type="Proteomes" id="UP000294739">
    <property type="component" value="Unassembled WGS sequence"/>
</dbReference>
<dbReference type="RefSeq" id="WP_131894453.1">
    <property type="nucleotide sequence ID" value="NZ_SMKZ01000013.1"/>
</dbReference>
<gene>
    <name evidence="2" type="ORF">E1269_11365</name>
</gene>
<proteinExistence type="predicted"/>
<accession>A0A4R5DIR2</accession>
<comment type="caution">
    <text evidence="2">The sequence shown here is derived from an EMBL/GenBank/DDBJ whole genome shotgun (WGS) entry which is preliminary data.</text>
</comment>
<dbReference type="AlphaFoldDB" id="A0A4R5DIR2"/>
<dbReference type="InParanoid" id="A0A4R5DIR2"/>
<evidence type="ECO:0000313" key="3">
    <source>
        <dbReference type="Proteomes" id="UP000294739"/>
    </source>
</evidence>
<protein>
    <submittedName>
        <fullName evidence="2">Uncharacterized protein</fullName>
    </submittedName>
</protein>
<organism evidence="2 3">
    <name type="scientific">Jiangella asiatica</name>
    <dbReference type="NCBI Taxonomy" id="2530372"/>
    <lineage>
        <taxon>Bacteria</taxon>
        <taxon>Bacillati</taxon>
        <taxon>Actinomycetota</taxon>
        <taxon>Actinomycetes</taxon>
        <taxon>Jiangellales</taxon>
        <taxon>Jiangellaceae</taxon>
        <taxon>Jiangella</taxon>
    </lineage>
</organism>
<dbReference type="EMBL" id="SMKZ01000013">
    <property type="protein sequence ID" value="TDE10665.1"/>
    <property type="molecule type" value="Genomic_DNA"/>
</dbReference>
<name>A0A4R5DIR2_9ACTN</name>
<reference evidence="2 3" key="1">
    <citation type="submission" date="2019-03" db="EMBL/GenBank/DDBJ databases">
        <title>Draft genome sequences of novel Actinobacteria.</title>
        <authorList>
            <person name="Sahin N."/>
            <person name="Ay H."/>
            <person name="Saygin H."/>
        </authorList>
    </citation>
    <scope>NUCLEOTIDE SEQUENCE [LARGE SCALE GENOMIC DNA]</scope>
    <source>
        <strain evidence="2 3">5K138</strain>
    </source>
</reference>
<keyword evidence="3" id="KW-1185">Reference proteome</keyword>
<feature type="region of interest" description="Disordered" evidence="1">
    <location>
        <begin position="1"/>
        <end position="22"/>
    </location>
</feature>
<sequence length="95" mass="10164">MTQSSDPQKCTGARWCDEPAGHRGRHRHYVGEVMLDRTSSVTSVAVTVESATSAPALVLTVAASRPARYHAAPLDWGQVGELAGLLADAHGRWAR</sequence>
<evidence type="ECO:0000256" key="1">
    <source>
        <dbReference type="SAM" id="MobiDB-lite"/>
    </source>
</evidence>